<dbReference type="InterPro" id="IPR050107">
    <property type="entry name" value="ABC_carbohydrate_import_ATPase"/>
</dbReference>
<evidence type="ECO:0000256" key="1">
    <source>
        <dbReference type="ARBA" id="ARBA00022448"/>
    </source>
</evidence>
<feature type="domain" description="ABC transporter" evidence="9">
    <location>
        <begin position="8"/>
        <end position="245"/>
    </location>
</feature>
<dbReference type="RefSeq" id="WP_268040973.1">
    <property type="nucleotide sequence ID" value="NZ_JAPQER010000003.1"/>
</dbReference>
<reference evidence="10" key="1">
    <citation type="submission" date="2022-12" db="EMBL/GenBank/DDBJ databases">
        <authorList>
            <person name="Wang J."/>
        </authorList>
    </citation>
    <scope>NUCLEOTIDE SEQUENCE</scope>
    <source>
        <strain evidence="10">HY-45-18</strain>
    </source>
</reference>
<evidence type="ECO:0000259" key="9">
    <source>
        <dbReference type="PROSITE" id="PS50893"/>
    </source>
</evidence>
<evidence type="ECO:0000313" key="11">
    <source>
        <dbReference type="Proteomes" id="UP001078443"/>
    </source>
</evidence>
<dbReference type="Gene3D" id="3.40.50.300">
    <property type="entry name" value="P-loop containing nucleotide triphosphate hydrolases"/>
    <property type="match status" value="2"/>
</dbReference>
<name>A0ABT4D0A4_9CLOT</name>
<proteinExistence type="predicted"/>
<keyword evidence="3" id="KW-0762">Sugar transport</keyword>
<protein>
    <submittedName>
        <fullName evidence="10">Sugar ABC transporter ATP-binding protein</fullName>
    </submittedName>
</protein>
<evidence type="ECO:0000256" key="8">
    <source>
        <dbReference type="ARBA" id="ARBA00023136"/>
    </source>
</evidence>
<keyword evidence="11" id="KW-1185">Reference proteome</keyword>
<keyword evidence="7" id="KW-1278">Translocase</keyword>
<gene>
    <name evidence="10" type="ORF">OW763_09980</name>
</gene>
<evidence type="ECO:0000256" key="4">
    <source>
        <dbReference type="ARBA" id="ARBA00022737"/>
    </source>
</evidence>
<evidence type="ECO:0000313" key="10">
    <source>
        <dbReference type="EMBL" id="MCY6484668.1"/>
    </source>
</evidence>
<dbReference type="CDD" id="cd03216">
    <property type="entry name" value="ABC_Carb_Monos_I"/>
    <property type="match status" value="1"/>
</dbReference>
<dbReference type="InterPro" id="IPR027417">
    <property type="entry name" value="P-loop_NTPase"/>
</dbReference>
<organism evidence="10 11">
    <name type="scientific">Clostridium aestuarii</name>
    <dbReference type="NCBI Taxonomy" id="338193"/>
    <lineage>
        <taxon>Bacteria</taxon>
        <taxon>Bacillati</taxon>
        <taxon>Bacillota</taxon>
        <taxon>Clostridia</taxon>
        <taxon>Eubacteriales</taxon>
        <taxon>Clostridiaceae</taxon>
        <taxon>Clostridium</taxon>
    </lineage>
</organism>
<keyword evidence="8" id="KW-0472">Membrane</keyword>
<dbReference type="CDD" id="cd03215">
    <property type="entry name" value="ABC_Carb_Monos_II"/>
    <property type="match status" value="1"/>
</dbReference>
<dbReference type="InterPro" id="IPR003439">
    <property type="entry name" value="ABC_transporter-like_ATP-bd"/>
</dbReference>
<sequence length="496" mass="55073">MSNKEVFLKLQDIRKTFSGVRALDGIQLEVKKGEVHALVGENGAGKSTLIKVLTGVHQPDEGAEIFIEGEQIKKLNPLFSVRKGISVIYQDFSLFPNLTVAENIAISFEIEKGRKHVNWKAMKDTAKKAIESIGVDIDINIQAGKLSVGKQQLVAIARALVYDAKMIIMDEPTSALSKNEVQALFKIINKLREKNISVLFVSHKLEELFEIADRFTVIRDGKYIGDYDKSELDNDKLIALMVGRKVEIKRYEKNESGDTLLEIKGFSKKGNFKDISFKLNKGEIVGFTGLVGAGRTELAQAIFGINLSDEGEMFIENKKIEVKSTEQAVANGIAYVPESRKTEGLILPQSVEDNIAVTIFHKLVKKLNIIDVKKKKEIAEEWIKKLDIRPAMSDMITGNMSGGNQQKVVIAKWLARNPKILIVDEPTNGIDVGAKSSIHQLLRDLAAQGMGIIMISSELPEILAVSDRILVMRRGKITAEFDGNDVTQEQIMNKSV</sequence>
<evidence type="ECO:0000256" key="6">
    <source>
        <dbReference type="ARBA" id="ARBA00022840"/>
    </source>
</evidence>
<dbReference type="GO" id="GO:0005524">
    <property type="term" value="F:ATP binding"/>
    <property type="evidence" value="ECO:0007669"/>
    <property type="project" value="UniProtKB-KW"/>
</dbReference>
<dbReference type="Proteomes" id="UP001078443">
    <property type="component" value="Unassembled WGS sequence"/>
</dbReference>
<dbReference type="PROSITE" id="PS00211">
    <property type="entry name" value="ABC_TRANSPORTER_1"/>
    <property type="match status" value="1"/>
</dbReference>
<dbReference type="PANTHER" id="PTHR43790:SF3">
    <property type="entry name" value="D-ALLOSE IMPORT ATP-BINDING PROTEIN ALSA-RELATED"/>
    <property type="match status" value="1"/>
</dbReference>
<comment type="caution">
    <text evidence="10">The sequence shown here is derived from an EMBL/GenBank/DDBJ whole genome shotgun (WGS) entry which is preliminary data.</text>
</comment>
<evidence type="ECO:0000256" key="3">
    <source>
        <dbReference type="ARBA" id="ARBA00022597"/>
    </source>
</evidence>
<accession>A0ABT4D0A4</accession>
<dbReference type="EMBL" id="JAPQER010000003">
    <property type="protein sequence ID" value="MCY6484668.1"/>
    <property type="molecule type" value="Genomic_DNA"/>
</dbReference>
<dbReference type="SMART" id="SM00382">
    <property type="entry name" value="AAA"/>
    <property type="match status" value="2"/>
</dbReference>
<keyword evidence="5" id="KW-0547">Nucleotide-binding</keyword>
<dbReference type="InterPro" id="IPR003593">
    <property type="entry name" value="AAA+_ATPase"/>
</dbReference>
<evidence type="ECO:0000256" key="5">
    <source>
        <dbReference type="ARBA" id="ARBA00022741"/>
    </source>
</evidence>
<keyword evidence="1" id="KW-0813">Transport</keyword>
<dbReference type="SUPFAM" id="SSF52540">
    <property type="entry name" value="P-loop containing nucleoside triphosphate hydrolases"/>
    <property type="match status" value="2"/>
</dbReference>
<dbReference type="Pfam" id="PF00005">
    <property type="entry name" value="ABC_tran"/>
    <property type="match status" value="2"/>
</dbReference>
<keyword evidence="6 10" id="KW-0067">ATP-binding</keyword>
<keyword evidence="2" id="KW-1003">Cell membrane</keyword>
<evidence type="ECO:0000256" key="2">
    <source>
        <dbReference type="ARBA" id="ARBA00022475"/>
    </source>
</evidence>
<dbReference type="PANTHER" id="PTHR43790">
    <property type="entry name" value="CARBOHYDRATE TRANSPORT ATP-BINDING PROTEIN MG119-RELATED"/>
    <property type="match status" value="1"/>
</dbReference>
<dbReference type="PROSITE" id="PS50893">
    <property type="entry name" value="ABC_TRANSPORTER_2"/>
    <property type="match status" value="2"/>
</dbReference>
<feature type="domain" description="ABC transporter" evidence="9">
    <location>
        <begin position="246"/>
        <end position="496"/>
    </location>
</feature>
<keyword evidence="4" id="KW-0677">Repeat</keyword>
<evidence type="ECO:0000256" key="7">
    <source>
        <dbReference type="ARBA" id="ARBA00022967"/>
    </source>
</evidence>
<dbReference type="InterPro" id="IPR017871">
    <property type="entry name" value="ABC_transporter-like_CS"/>
</dbReference>